<sequence length="565" mass="66044">MSFENYAYIRPNEKEVEEKFQQALTKFEQAATFEEQDNAMKEINAIRDDIDTMWNLCFIRHSIDTKDAFYKDEQEFFDEYDPVTDGYVTKFYNALLVSPFRQQLEDKYGAQLFKLAELEVKTYDDAVLEDLQQENKLSSAYVELKASAQIEFEGNTYTLEQMQPLLEDADRTRRQKASEAYNNFFADNQAQFDDIFDKLVKVRTKIARKLGFDNFVELGYARMKRTDYNAEMVEVFRKQVEDIIVPVATKLRARQQERIGVDTLRFYDEGIAFKSGNATPKGEPEWIVEQATTMYKELSPETDEFFTFMRENDLMDLVAKPGKATGGFCTAIVNYDAPYIYANFNGTSGDVDVLTHEAGHAFQVYSSLHFDLPEYVSPTYEACEIHSMSMEFFTWPWMKNFFKEDIEKYYFGHLSGALLFIPYGVAVDEFQYVVYANPDFTPEERHQAWREIEKKYLPHRNYEGNEYLEMGGFWQRQGHIYEDPFYYIDYTLAEICALQFWKKMRENREDTWKDYVELCKQGGSKSFVELVKVANLISPFEDGCVASVIGEIDAYVSSIDDKELG</sequence>
<gene>
    <name evidence="1" type="primary">pepF</name>
    <name evidence="1" type="ORF">GCM10007140_20900</name>
</gene>
<comment type="caution">
    <text evidence="1">The sequence shown here is derived from an EMBL/GenBank/DDBJ whole genome shotgun (WGS) entry which is preliminary data.</text>
</comment>
<name>A0A917AS31_9BACI</name>
<dbReference type="Proteomes" id="UP000605259">
    <property type="component" value="Unassembled WGS sequence"/>
</dbReference>
<reference evidence="1" key="2">
    <citation type="submission" date="2020-09" db="EMBL/GenBank/DDBJ databases">
        <authorList>
            <person name="Sun Q."/>
            <person name="Zhou Y."/>
        </authorList>
    </citation>
    <scope>NUCLEOTIDE SEQUENCE</scope>
    <source>
        <strain evidence="1">CGMCC 1.12698</strain>
    </source>
</reference>
<organism evidence="1 2">
    <name type="scientific">Priestia taiwanensis</name>
    <dbReference type="NCBI Taxonomy" id="1347902"/>
    <lineage>
        <taxon>Bacteria</taxon>
        <taxon>Bacillati</taxon>
        <taxon>Bacillota</taxon>
        <taxon>Bacilli</taxon>
        <taxon>Bacillales</taxon>
        <taxon>Bacillaceae</taxon>
        <taxon>Priestia</taxon>
    </lineage>
</organism>
<dbReference type="InterPro" id="IPR045090">
    <property type="entry name" value="Pept_M3A_M3B"/>
</dbReference>
<evidence type="ECO:0000313" key="2">
    <source>
        <dbReference type="Proteomes" id="UP000605259"/>
    </source>
</evidence>
<dbReference type="GO" id="GO:0006518">
    <property type="term" value="P:peptide metabolic process"/>
    <property type="evidence" value="ECO:0007669"/>
    <property type="project" value="TreeGrafter"/>
</dbReference>
<dbReference type="GO" id="GO:0004222">
    <property type="term" value="F:metalloendopeptidase activity"/>
    <property type="evidence" value="ECO:0007669"/>
    <property type="project" value="InterPro"/>
</dbReference>
<dbReference type="CDD" id="cd09606">
    <property type="entry name" value="M3B_PepF"/>
    <property type="match status" value="1"/>
</dbReference>
<proteinExistence type="predicted"/>
<dbReference type="RefSeq" id="WP_188388299.1">
    <property type="nucleotide sequence ID" value="NZ_BMFK01000001.1"/>
</dbReference>
<dbReference type="Gene3D" id="1.10.1370.30">
    <property type="match status" value="1"/>
</dbReference>
<dbReference type="InterPro" id="IPR011976">
    <property type="entry name" value="Pept_M3B_oligopep-rel"/>
</dbReference>
<dbReference type="PANTHER" id="PTHR11804">
    <property type="entry name" value="PROTEASE M3 THIMET OLIGOPEPTIDASE-RELATED"/>
    <property type="match status" value="1"/>
</dbReference>
<dbReference type="EMBL" id="BMFK01000001">
    <property type="protein sequence ID" value="GGE70858.1"/>
    <property type="molecule type" value="Genomic_DNA"/>
</dbReference>
<dbReference type="PANTHER" id="PTHR11804:SF28">
    <property type="entry name" value="OLIGOENDOPEPTIDASE F"/>
    <property type="match status" value="1"/>
</dbReference>
<dbReference type="AlphaFoldDB" id="A0A917AS31"/>
<accession>A0A917AS31</accession>
<evidence type="ECO:0000313" key="1">
    <source>
        <dbReference type="EMBL" id="GGE70858.1"/>
    </source>
</evidence>
<protein>
    <submittedName>
        <fullName evidence="1">Oligoendopeptidase F</fullName>
    </submittedName>
</protein>
<dbReference type="SUPFAM" id="SSF55486">
    <property type="entry name" value="Metalloproteases ('zincins'), catalytic domain"/>
    <property type="match status" value="1"/>
</dbReference>
<dbReference type="GO" id="GO:0006508">
    <property type="term" value="P:proteolysis"/>
    <property type="evidence" value="ECO:0007669"/>
    <property type="project" value="InterPro"/>
</dbReference>
<reference evidence="1" key="1">
    <citation type="journal article" date="2014" name="Int. J. Syst. Evol. Microbiol.">
        <title>Complete genome sequence of Corynebacterium casei LMG S-19264T (=DSM 44701T), isolated from a smear-ripened cheese.</title>
        <authorList>
            <consortium name="US DOE Joint Genome Institute (JGI-PGF)"/>
            <person name="Walter F."/>
            <person name="Albersmeier A."/>
            <person name="Kalinowski J."/>
            <person name="Ruckert C."/>
        </authorList>
    </citation>
    <scope>NUCLEOTIDE SEQUENCE</scope>
    <source>
        <strain evidence="1">CGMCC 1.12698</strain>
    </source>
</reference>
<keyword evidence="2" id="KW-1185">Reference proteome</keyword>
<dbReference type="NCBIfam" id="TIGR02289">
    <property type="entry name" value="M3_not_pepF"/>
    <property type="match status" value="1"/>
</dbReference>